<organism evidence="2 3">
    <name type="scientific">Clonorchis sinensis</name>
    <name type="common">Chinese liver fluke</name>
    <dbReference type="NCBI Taxonomy" id="79923"/>
    <lineage>
        <taxon>Eukaryota</taxon>
        <taxon>Metazoa</taxon>
        <taxon>Spiralia</taxon>
        <taxon>Lophotrochozoa</taxon>
        <taxon>Platyhelminthes</taxon>
        <taxon>Trematoda</taxon>
        <taxon>Digenea</taxon>
        <taxon>Opisthorchiida</taxon>
        <taxon>Opisthorchiata</taxon>
        <taxon>Opisthorchiidae</taxon>
        <taxon>Clonorchis</taxon>
    </lineage>
</organism>
<dbReference type="Proteomes" id="UP000008909">
    <property type="component" value="Unassembled WGS sequence"/>
</dbReference>
<name>G7Y4J1_CLOSI</name>
<reference key="2">
    <citation type="submission" date="2011-10" db="EMBL/GenBank/DDBJ databases">
        <title>The genome and transcriptome sequence of Clonorchis sinensis provide insights into the carcinogenic liver fluke.</title>
        <authorList>
            <person name="Wang X."/>
            <person name="Huang Y."/>
            <person name="Chen W."/>
            <person name="Liu H."/>
            <person name="Guo L."/>
            <person name="Chen Y."/>
            <person name="Luo F."/>
            <person name="Zhou W."/>
            <person name="Sun J."/>
            <person name="Mao Q."/>
            <person name="Liang P."/>
            <person name="Zhou C."/>
            <person name="Tian Y."/>
            <person name="Men J."/>
            <person name="Lv X."/>
            <person name="Huang L."/>
            <person name="Zhou J."/>
            <person name="Hu Y."/>
            <person name="Li R."/>
            <person name="Zhang F."/>
            <person name="Lei H."/>
            <person name="Li X."/>
            <person name="Hu X."/>
            <person name="Liang C."/>
            <person name="Xu J."/>
            <person name="Wu Z."/>
            <person name="Yu X."/>
        </authorList>
    </citation>
    <scope>NUCLEOTIDE SEQUENCE</scope>
    <source>
        <strain>Henan</strain>
    </source>
</reference>
<feature type="region of interest" description="Disordered" evidence="1">
    <location>
        <begin position="250"/>
        <end position="276"/>
    </location>
</feature>
<feature type="compositionally biased region" description="Basic residues" evidence="1">
    <location>
        <begin position="250"/>
        <end position="260"/>
    </location>
</feature>
<feature type="region of interest" description="Disordered" evidence="1">
    <location>
        <begin position="408"/>
        <end position="427"/>
    </location>
</feature>
<feature type="compositionally biased region" description="Polar residues" evidence="1">
    <location>
        <begin position="411"/>
        <end position="424"/>
    </location>
</feature>
<protein>
    <submittedName>
        <fullName evidence="2">Uncharacterized protein</fullName>
    </submittedName>
</protein>
<dbReference type="EMBL" id="DF142858">
    <property type="protein sequence ID" value="GAA47877.1"/>
    <property type="molecule type" value="Genomic_DNA"/>
</dbReference>
<accession>G7Y4J1</accession>
<reference evidence="2" key="1">
    <citation type="journal article" date="2011" name="Genome Biol.">
        <title>The draft genome of the carcinogenic human liver fluke Clonorchis sinensis.</title>
        <authorList>
            <person name="Wang X."/>
            <person name="Chen W."/>
            <person name="Huang Y."/>
            <person name="Sun J."/>
            <person name="Men J."/>
            <person name="Liu H."/>
            <person name="Luo F."/>
            <person name="Guo L."/>
            <person name="Lv X."/>
            <person name="Deng C."/>
            <person name="Zhou C."/>
            <person name="Fan Y."/>
            <person name="Li X."/>
            <person name="Huang L."/>
            <person name="Hu Y."/>
            <person name="Liang C."/>
            <person name="Hu X."/>
            <person name="Xu J."/>
            <person name="Yu X."/>
        </authorList>
    </citation>
    <scope>NUCLEOTIDE SEQUENCE [LARGE SCALE GENOMIC DNA]</scope>
    <source>
        <strain evidence="2">Henan</strain>
    </source>
</reference>
<proteinExistence type="predicted"/>
<evidence type="ECO:0000313" key="2">
    <source>
        <dbReference type="EMBL" id="GAA47877.1"/>
    </source>
</evidence>
<gene>
    <name evidence="2" type="ORF">CLF_100915</name>
</gene>
<evidence type="ECO:0000256" key="1">
    <source>
        <dbReference type="SAM" id="MobiDB-lite"/>
    </source>
</evidence>
<keyword evidence="3" id="KW-1185">Reference proteome</keyword>
<sequence>MYNEPPAGTHHLPKDLGEIMSTKLVRSAQEIRNDLLPTKIKLSHLLESVFGFRGKRRHSVHFRVEFRDSLLNTVMKITSIVYYVWKVKAREFPLAVTNWRITNEDLRFNDIFRYQSAFGVQAHEITVCLNNSTKKILSAHFRSVNPRLAPLRLTVHTYMTTIDVYDRMLCSTKVPKALEALKSHTSDKYGYWCCLPVTKLFKKADDDFGAFAGVGNRKSKLFRPTTQAIGLLQADLNCFKLDKGKSVVHRKLSPSKRHATSRSITSPPSTPDGPIRKFNIRKQATIPDLTRKGKIVLFQYIRHRRRNKPTTIFLKGRNLEPTNDQIAVSEVYRETPCVFLVRSNKGKSESTRYSPLSNALNQSFTLLPHSASFPNIMKFSKSDCSEKLLPGVRRHKIRQLSRRAVDALSKPCTTKKSTSNNNIMPNRPSPGAISRVAYIQQGGMQDNKLLSLSHWTHLVLVYAVYQKQDASTVVELTVPSVSTRFRLRTSEFRGSVYGDLSDSFCTESGGHEGCTAYLFNFVVDEVMRRTLQGHRNPAVQATADGNVVHLKYADDIVPFFEEYKAQMLLDELTKVISPLCGLFCCMAVRIDLFEQRNNRCFGTTAHVGWCRGIRDEATRNRVFGCATDGPNRVNATLIVIETNLLSQVQKFTLLANYE</sequence>
<dbReference type="AlphaFoldDB" id="G7Y4J1"/>
<evidence type="ECO:0000313" key="3">
    <source>
        <dbReference type="Proteomes" id="UP000008909"/>
    </source>
</evidence>